<sequence>MLVNLLLRRLRRGDAVPVARPFSAFLPLIGGLGNFRVRFFTLAPKNLVIATPMGVANLPVLRIRFGRLLTFDAAALPIALPNVKVEDPFASLPAPLIAFFTAFLNIPIAVFLSLVPHISVISTCISCSTTNST</sequence>
<feature type="transmembrane region" description="Helical" evidence="1">
    <location>
        <begin position="96"/>
        <end position="115"/>
    </location>
</feature>
<dbReference type="AlphaFoldDB" id="A0A0F8W294"/>
<keyword evidence="1" id="KW-1133">Transmembrane helix</keyword>
<protein>
    <submittedName>
        <fullName evidence="2">Uncharacterized protein</fullName>
    </submittedName>
</protein>
<dbReference type="EMBL" id="LAZR01067868">
    <property type="protein sequence ID" value="KKK50743.1"/>
    <property type="molecule type" value="Genomic_DNA"/>
</dbReference>
<evidence type="ECO:0000256" key="1">
    <source>
        <dbReference type="SAM" id="Phobius"/>
    </source>
</evidence>
<keyword evidence="1" id="KW-0472">Membrane</keyword>
<organism evidence="2">
    <name type="scientific">marine sediment metagenome</name>
    <dbReference type="NCBI Taxonomy" id="412755"/>
    <lineage>
        <taxon>unclassified sequences</taxon>
        <taxon>metagenomes</taxon>
        <taxon>ecological metagenomes</taxon>
    </lineage>
</organism>
<name>A0A0F8W294_9ZZZZ</name>
<evidence type="ECO:0000313" key="2">
    <source>
        <dbReference type="EMBL" id="KKK50743.1"/>
    </source>
</evidence>
<gene>
    <name evidence="2" type="ORF">LCGC14_3121980</name>
</gene>
<proteinExistence type="predicted"/>
<accession>A0A0F8W294</accession>
<comment type="caution">
    <text evidence="2">The sequence shown here is derived from an EMBL/GenBank/DDBJ whole genome shotgun (WGS) entry which is preliminary data.</text>
</comment>
<keyword evidence="1" id="KW-0812">Transmembrane</keyword>
<reference evidence="2" key="1">
    <citation type="journal article" date="2015" name="Nature">
        <title>Complex archaea that bridge the gap between prokaryotes and eukaryotes.</title>
        <authorList>
            <person name="Spang A."/>
            <person name="Saw J.H."/>
            <person name="Jorgensen S.L."/>
            <person name="Zaremba-Niedzwiedzka K."/>
            <person name="Martijn J."/>
            <person name="Lind A.E."/>
            <person name="van Eijk R."/>
            <person name="Schleper C."/>
            <person name="Guy L."/>
            <person name="Ettema T.J."/>
        </authorList>
    </citation>
    <scope>NUCLEOTIDE SEQUENCE</scope>
</reference>